<comment type="similarity">
    <text evidence="2">Belongs to the mitochondrial carrier (TC 2.A.29) family.</text>
</comment>
<evidence type="ECO:0000256" key="3">
    <source>
        <dbReference type="ARBA" id="ARBA00022448"/>
    </source>
</evidence>
<dbReference type="PROSITE" id="PS51257">
    <property type="entry name" value="PROKAR_LIPOPROTEIN"/>
    <property type="match status" value="1"/>
</dbReference>
<dbReference type="Gene3D" id="1.50.40.10">
    <property type="entry name" value="Mitochondrial carrier domain"/>
    <property type="match status" value="1"/>
</dbReference>
<dbReference type="AlphaFoldDB" id="A0AAN9TQ95"/>
<dbReference type="GO" id="GO:0016020">
    <property type="term" value="C:membrane"/>
    <property type="evidence" value="ECO:0007669"/>
    <property type="project" value="UniProtKB-SubCell"/>
</dbReference>
<sequence length="619" mass="67693">MNDKNKKLSRWYFGGLGSAGAACCTHPLDLLKVQLQTQQEGKISALALSVKIVKTDGVFALYNGLSASLCRQLTYSTVRFGIYEVGKQGFSGPGNMPFYQLVILASVAGAAGGFIGTPADMINVRMQNDMKLPPDQRRNYKHAFDGLLRVWREEGFSRLFSGASMATSRAVLMTVGQLSFYDQVKQMLIATNLFADNPLTHFLSSLTAGAVATTLTQPLDVLKTRAMNAKPGEYSGIFDIVKFTAKLGPSGFFKGYVPAFIRLAPQTILTFVFLEQLRLNFVFLGPTVCIVVLCYVRHTDGDSLKPASVVNNEANFIPISSRNSGNTAESINSYYTTYPGYPTYGSPSASAVITNPYSSSDSSTYYHGSIDPKIKPGPPTSYSSYPYHVSPECNEEMMTGVIGDILQTEGFANFGLLKSVVVAVTAGLLAKIPVILAIKALIVKLILVPFGLFVLSLPFILPIVLLFTPLWTKLKETFIGTATPTPAVVVMMDNATNTASAKGREVNGGGNVLVALMESDRCLEKLACLVGSRDSHSPLMKPVSWLLKFLQTFKFVQSNMEIRNALKRYREAYLQGVTDGRKLSSNSTHMENICPNEIYPCDTPHLYARPEFTSYSRYL</sequence>
<keyword evidence="6 9" id="KW-1133">Transmembrane helix</keyword>
<feature type="transmembrane region" description="Helical" evidence="9">
    <location>
        <begin position="420"/>
        <end position="442"/>
    </location>
</feature>
<feature type="repeat" description="Solcar" evidence="8">
    <location>
        <begin position="9"/>
        <end position="89"/>
    </location>
</feature>
<evidence type="ECO:0000313" key="11">
    <source>
        <dbReference type="Proteomes" id="UP001367676"/>
    </source>
</evidence>
<evidence type="ECO:0000256" key="4">
    <source>
        <dbReference type="ARBA" id="ARBA00022692"/>
    </source>
</evidence>
<feature type="repeat" description="Solcar" evidence="8">
    <location>
        <begin position="196"/>
        <end position="280"/>
    </location>
</feature>
<evidence type="ECO:0000256" key="9">
    <source>
        <dbReference type="SAM" id="Phobius"/>
    </source>
</evidence>
<dbReference type="InterPro" id="IPR018108">
    <property type="entry name" value="MCP_transmembrane"/>
</dbReference>
<dbReference type="Proteomes" id="UP001367676">
    <property type="component" value="Unassembled WGS sequence"/>
</dbReference>
<feature type="transmembrane region" description="Helical" evidence="9">
    <location>
        <begin position="448"/>
        <end position="467"/>
    </location>
</feature>
<gene>
    <name evidence="10" type="ORF">V9T40_009343</name>
</gene>
<dbReference type="Pfam" id="PF00153">
    <property type="entry name" value="Mito_carr"/>
    <property type="match status" value="3"/>
</dbReference>
<keyword evidence="4 8" id="KW-0812">Transmembrane</keyword>
<dbReference type="PANTHER" id="PTHR45618">
    <property type="entry name" value="MITOCHONDRIAL DICARBOXYLATE CARRIER-RELATED"/>
    <property type="match status" value="1"/>
</dbReference>
<dbReference type="InterPro" id="IPR023395">
    <property type="entry name" value="MCP_dom_sf"/>
</dbReference>
<evidence type="ECO:0000313" key="10">
    <source>
        <dbReference type="EMBL" id="KAK7601902.1"/>
    </source>
</evidence>
<evidence type="ECO:0000256" key="5">
    <source>
        <dbReference type="ARBA" id="ARBA00022737"/>
    </source>
</evidence>
<dbReference type="InterPro" id="IPR050391">
    <property type="entry name" value="Mito_Metabolite_Transporter"/>
</dbReference>
<dbReference type="FunFam" id="1.50.40.10:FF:000077">
    <property type="entry name" value="Mitochondrial dicarboxylate carrier"/>
    <property type="match status" value="1"/>
</dbReference>
<organism evidence="10 11">
    <name type="scientific">Parthenolecanium corni</name>
    <dbReference type="NCBI Taxonomy" id="536013"/>
    <lineage>
        <taxon>Eukaryota</taxon>
        <taxon>Metazoa</taxon>
        <taxon>Ecdysozoa</taxon>
        <taxon>Arthropoda</taxon>
        <taxon>Hexapoda</taxon>
        <taxon>Insecta</taxon>
        <taxon>Pterygota</taxon>
        <taxon>Neoptera</taxon>
        <taxon>Paraneoptera</taxon>
        <taxon>Hemiptera</taxon>
        <taxon>Sternorrhyncha</taxon>
        <taxon>Coccoidea</taxon>
        <taxon>Coccidae</taxon>
        <taxon>Parthenolecanium</taxon>
    </lineage>
</organism>
<comment type="caution">
    <text evidence="10">The sequence shown here is derived from an EMBL/GenBank/DDBJ whole genome shotgun (WGS) entry which is preliminary data.</text>
</comment>
<keyword evidence="11" id="KW-1185">Reference proteome</keyword>
<dbReference type="EMBL" id="JBBCAQ010000010">
    <property type="protein sequence ID" value="KAK7601902.1"/>
    <property type="molecule type" value="Genomic_DNA"/>
</dbReference>
<accession>A0AAN9TQ95</accession>
<evidence type="ECO:0000256" key="6">
    <source>
        <dbReference type="ARBA" id="ARBA00022989"/>
    </source>
</evidence>
<proteinExistence type="inferred from homology"/>
<evidence type="ECO:0000256" key="2">
    <source>
        <dbReference type="ARBA" id="ARBA00006375"/>
    </source>
</evidence>
<dbReference type="SUPFAM" id="SSF103506">
    <property type="entry name" value="Mitochondrial carrier"/>
    <property type="match status" value="1"/>
</dbReference>
<reference evidence="10 11" key="1">
    <citation type="submission" date="2024-03" db="EMBL/GenBank/DDBJ databases">
        <title>Adaptation during the transition from Ophiocordyceps entomopathogen to insect associate is accompanied by gene loss and intensified selection.</title>
        <authorList>
            <person name="Ward C.M."/>
            <person name="Onetto C.A."/>
            <person name="Borneman A.R."/>
        </authorList>
    </citation>
    <scope>NUCLEOTIDE SEQUENCE [LARGE SCALE GENOMIC DNA]</scope>
    <source>
        <strain evidence="10">AWRI1</strain>
        <tissue evidence="10">Single Adult Female</tissue>
    </source>
</reference>
<evidence type="ECO:0008006" key="12">
    <source>
        <dbReference type="Google" id="ProtNLM"/>
    </source>
</evidence>
<protein>
    <recommendedName>
        <fullName evidence="12">Mitochondrial dicarboxylate carrier</fullName>
    </recommendedName>
</protein>
<feature type="transmembrane region" description="Helical" evidence="9">
    <location>
        <begin position="98"/>
        <end position="117"/>
    </location>
</feature>
<keyword evidence="5" id="KW-0677">Repeat</keyword>
<name>A0AAN9TQ95_9HEMI</name>
<comment type="subcellular location">
    <subcellularLocation>
        <location evidence="1">Membrane</location>
        <topology evidence="1">Multi-pass membrane protein</topology>
    </subcellularLocation>
</comment>
<evidence type="ECO:0000256" key="7">
    <source>
        <dbReference type="ARBA" id="ARBA00023136"/>
    </source>
</evidence>
<feature type="repeat" description="Solcar" evidence="8">
    <location>
        <begin position="100"/>
        <end position="187"/>
    </location>
</feature>
<keyword evidence="7 8" id="KW-0472">Membrane</keyword>
<evidence type="ECO:0000256" key="8">
    <source>
        <dbReference type="PROSITE-ProRule" id="PRU00282"/>
    </source>
</evidence>
<dbReference type="PROSITE" id="PS50920">
    <property type="entry name" value="SOLCAR"/>
    <property type="match status" value="3"/>
</dbReference>
<keyword evidence="3" id="KW-0813">Transport</keyword>
<evidence type="ECO:0000256" key="1">
    <source>
        <dbReference type="ARBA" id="ARBA00004141"/>
    </source>
</evidence>